<dbReference type="PANTHER" id="PTHR43316">
    <property type="entry name" value="HYDROLASE, HALOACID DELAHOGENASE-RELATED"/>
    <property type="match status" value="1"/>
</dbReference>
<organism evidence="2 3">
    <name type="scientific">Lacrimispora algidixylanolytica</name>
    <dbReference type="NCBI Taxonomy" id="94868"/>
    <lineage>
        <taxon>Bacteria</taxon>
        <taxon>Bacillati</taxon>
        <taxon>Bacillota</taxon>
        <taxon>Clostridia</taxon>
        <taxon>Lachnospirales</taxon>
        <taxon>Lachnospiraceae</taxon>
        <taxon>Lacrimispora</taxon>
    </lineage>
</organism>
<dbReference type="SFLD" id="SFLDG01129">
    <property type="entry name" value="C1.5:_HAD__Beta-PGM__Phosphata"/>
    <property type="match status" value="1"/>
</dbReference>
<protein>
    <recommendedName>
        <fullName evidence="4">Haloacid dehalogenase</fullName>
    </recommendedName>
</protein>
<keyword evidence="3" id="KW-1185">Reference proteome</keyword>
<comment type="caution">
    <text evidence="2">The sequence shown here is derived from an EMBL/GenBank/DDBJ whole genome shotgun (WGS) entry which is preliminary data.</text>
</comment>
<dbReference type="Proteomes" id="UP000284277">
    <property type="component" value="Unassembled WGS sequence"/>
</dbReference>
<dbReference type="InterPro" id="IPR006439">
    <property type="entry name" value="HAD-SF_hydro_IA"/>
</dbReference>
<dbReference type="OrthoDB" id="264363at2"/>
<dbReference type="SUPFAM" id="SSF56784">
    <property type="entry name" value="HAD-like"/>
    <property type="match status" value="1"/>
</dbReference>
<dbReference type="InterPro" id="IPR023214">
    <property type="entry name" value="HAD_sf"/>
</dbReference>
<dbReference type="Pfam" id="PF00702">
    <property type="entry name" value="Hydrolase"/>
    <property type="match status" value="1"/>
</dbReference>
<dbReference type="GO" id="GO:0016787">
    <property type="term" value="F:hydrolase activity"/>
    <property type="evidence" value="ECO:0007669"/>
    <property type="project" value="UniProtKB-KW"/>
</dbReference>
<dbReference type="AlphaFoldDB" id="A0A419STL6"/>
<name>A0A419STL6_9FIRM</name>
<evidence type="ECO:0000313" key="2">
    <source>
        <dbReference type="EMBL" id="RKD28613.1"/>
    </source>
</evidence>
<dbReference type="EMBL" id="MCIA01000034">
    <property type="protein sequence ID" value="RKD28613.1"/>
    <property type="molecule type" value="Genomic_DNA"/>
</dbReference>
<dbReference type="RefSeq" id="WP_120198574.1">
    <property type="nucleotide sequence ID" value="NZ_MCIA01000034.1"/>
</dbReference>
<keyword evidence="1" id="KW-0378">Hydrolase</keyword>
<dbReference type="NCBIfam" id="TIGR01549">
    <property type="entry name" value="HAD-SF-IA-v1"/>
    <property type="match status" value="1"/>
</dbReference>
<dbReference type="NCBIfam" id="TIGR01509">
    <property type="entry name" value="HAD-SF-IA-v3"/>
    <property type="match status" value="1"/>
</dbReference>
<evidence type="ECO:0000313" key="3">
    <source>
        <dbReference type="Proteomes" id="UP000284277"/>
    </source>
</evidence>
<reference evidence="2 3" key="1">
    <citation type="submission" date="2016-08" db="EMBL/GenBank/DDBJ databases">
        <title>A new outlook on sporulation: Clostridium algidixylanolyticum.</title>
        <authorList>
            <person name="Poppleton D.I."/>
            <person name="Gribaldo S."/>
        </authorList>
    </citation>
    <scope>NUCLEOTIDE SEQUENCE [LARGE SCALE GENOMIC DNA]</scope>
    <source>
        <strain evidence="2 3">SPL73</strain>
    </source>
</reference>
<evidence type="ECO:0008006" key="4">
    <source>
        <dbReference type="Google" id="ProtNLM"/>
    </source>
</evidence>
<sequence>MTKAIFFDLFFTLVYPGYLNENENDVIGISLSEWEGYAENNVLYDERAKGKIKNDREIIDKIVNRMPYKLTELQKQVILEKREERMKKALLIVDNMILEILQKIRASGIKLGIISNADVIDIKYWNDSPLSELFDLALFSCDVGMVKPEAEIYQFAMKKLNVKPEESIFIGDGGSNELYGARSVGMKTIFTEYLDCKSKDQKELIEKYADYHINSFDEILRYMD</sequence>
<dbReference type="Gene3D" id="3.40.50.1000">
    <property type="entry name" value="HAD superfamily/HAD-like"/>
    <property type="match status" value="1"/>
</dbReference>
<proteinExistence type="predicted"/>
<accession>A0A419STL6</accession>
<dbReference type="SFLD" id="SFLDS00003">
    <property type="entry name" value="Haloacid_Dehalogenase"/>
    <property type="match status" value="1"/>
</dbReference>
<gene>
    <name evidence="2" type="ORF">BET01_10370</name>
</gene>
<dbReference type="InterPro" id="IPR036412">
    <property type="entry name" value="HAD-like_sf"/>
</dbReference>
<dbReference type="InterPro" id="IPR051540">
    <property type="entry name" value="S-2-haloacid_dehalogenase"/>
</dbReference>
<evidence type="ECO:0000256" key="1">
    <source>
        <dbReference type="ARBA" id="ARBA00022801"/>
    </source>
</evidence>
<dbReference type="Gene3D" id="1.10.150.520">
    <property type="match status" value="1"/>
</dbReference>